<dbReference type="Pfam" id="PF00460">
    <property type="entry name" value="Flg_bb_rod"/>
    <property type="match status" value="1"/>
</dbReference>
<name>A0A174ZD36_9FIRM</name>
<organism evidence="9 10">
    <name type="scientific">[Eubacterium] siraeum</name>
    <dbReference type="NCBI Taxonomy" id="39492"/>
    <lineage>
        <taxon>Bacteria</taxon>
        <taxon>Bacillati</taxon>
        <taxon>Bacillota</taxon>
        <taxon>Clostridia</taxon>
        <taxon>Eubacteriales</taxon>
        <taxon>Oscillospiraceae</taxon>
        <taxon>Oscillospiraceae incertae sedis</taxon>
    </lineage>
</organism>
<dbReference type="AlphaFoldDB" id="A0A174ZD36"/>
<evidence type="ECO:0000256" key="1">
    <source>
        <dbReference type="ARBA" id="ARBA00004117"/>
    </source>
</evidence>
<dbReference type="GO" id="GO:0071978">
    <property type="term" value="P:bacterial-type flagellum-dependent swarming motility"/>
    <property type="evidence" value="ECO:0007669"/>
    <property type="project" value="TreeGrafter"/>
</dbReference>
<evidence type="ECO:0000256" key="3">
    <source>
        <dbReference type="ARBA" id="ARBA00017941"/>
    </source>
</evidence>
<proteinExistence type="inferred from homology"/>
<reference evidence="9 10" key="1">
    <citation type="submission" date="2015-09" db="EMBL/GenBank/DDBJ databases">
        <authorList>
            <consortium name="Pathogen Informatics"/>
        </authorList>
    </citation>
    <scope>NUCLEOTIDE SEQUENCE [LARGE SCALE GENOMIC DNA]</scope>
    <source>
        <strain evidence="9 10">2789STDY5834928</strain>
    </source>
</reference>
<dbReference type="InterPro" id="IPR010930">
    <property type="entry name" value="Flg_bb/hook_C_dom"/>
</dbReference>
<dbReference type="EMBL" id="CZBY01000002">
    <property type="protein sequence ID" value="CUQ82076.1"/>
    <property type="molecule type" value="Genomic_DNA"/>
</dbReference>
<evidence type="ECO:0000259" key="7">
    <source>
        <dbReference type="Pfam" id="PF00460"/>
    </source>
</evidence>
<dbReference type="PANTHER" id="PTHR30435">
    <property type="entry name" value="FLAGELLAR PROTEIN"/>
    <property type="match status" value="1"/>
</dbReference>
<dbReference type="InterPro" id="IPR001444">
    <property type="entry name" value="Flag_bb_rod_N"/>
</dbReference>
<keyword evidence="4 6" id="KW-0975">Bacterial flagellum</keyword>
<evidence type="ECO:0000256" key="6">
    <source>
        <dbReference type="RuleBase" id="RU362062"/>
    </source>
</evidence>
<dbReference type="STRING" id="39492.ERS852540_00409"/>
<dbReference type="Pfam" id="PF06429">
    <property type="entry name" value="Flg_bbr_C"/>
    <property type="match status" value="1"/>
</dbReference>
<comment type="similarity">
    <text evidence="2">Belongs to the flagella basal body rod proteins family.</text>
</comment>
<dbReference type="Proteomes" id="UP000095662">
    <property type="component" value="Unassembled WGS sequence"/>
</dbReference>
<dbReference type="InterPro" id="IPR006299">
    <property type="entry name" value="FlgC"/>
</dbReference>
<comment type="subcellular location">
    <subcellularLocation>
        <location evidence="1 6">Bacterial flagellum basal body</location>
    </subcellularLocation>
</comment>
<feature type="domain" description="Flagellar basal-body/hook protein C-terminal" evidence="8">
    <location>
        <begin position="113"/>
        <end position="157"/>
    </location>
</feature>
<accession>A0A174ZD36</accession>
<dbReference type="PANTHER" id="PTHR30435:SF2">
    <property type="entry name" value="FLAGELLAR BASAL-BODY ROD PROTEIN FLGC"/>
    <property type="match status" value="1"/>
</dbReference>
<dbReference type="NCBIfam" id="TIGR01395">
    <property type="entry name" value="FlgC"/>
    <property type="match status" value="1"/>
</dbReference>
<evidence type="ECO:0000313" key="10">
    <source>
        <dbReference type="Proteomes" id="UP000095662"/>
    </source>
</evidence>
<evidence type="ECO:0000256" key="5">
    <source>
        <dbReference type="ARBA" id="ARBA00025933"/>
    </source>
</evidence>
<evidence type="ECO:0000256" key="4">
    <source>
        <dbReference type="ARBA" id="ARBA00023143"/>
    </source>
</evidence>
<sequence>MAFLSSLNIAASGMAAERLRLDVISQNVANAKTTRTEDGTPYRRQIVLFSENKGFNSVLEETIAKRKEKIAGGVPANTVSATKNKGVLVTEIVEDETPLTPVYDPTHPDADENGYYYLPNVDVAEEEMDAMAATRSYEANLAVLNAVKSMAQTALSIGNN</sequence>
<evidence type="ECO:0000256" key="2">
    <source>
        <dbReference type="ARBA" id="ARBA00009677"/>
    </source>
</evidence>
<evidence type="ECO:0000313" key="9">
    <source>
        <dbReference type="EMBL" id="CUQ82076.1"/>
    </source>
</evidence>
<dbReference type="GO" id="GO:0030694">
    <property type="term" value="C:bacterial-type flagellum basal body, rod"/>
    <property type="evidence" value="ECO:0007669"/>
    <property type="project" value="UniProtKB-UniRule"/>
</dbReference>
<comment type="subunit">
    <text evidence="5 6">The basal body constitutes a major portion of the flagellar organelle and consists of four rings (L,P,S, and M) mounted on a central rod. The rod consists of about 26 subunits of FlgG in the distal portion, and FlgB, FlgC and FlgF are thought to build up the proximal portion of the rod with about 6 subunits each.</text>
</comment>
<feature type="domain" description="Flagellar basal body rod protein N-terminal" evidence="7">
    <location>
        <begin position="7"/>
        <end position="34"/>
    </location>
</feature>
<gene>
    <name evidence="9" type="primary">flgC</name>
    <name evidence="9" type="ORF">ERS852540_00409</name>
</gene>
<protein>
    <recommendedName>
        <fullName evidence="3 6">Flagellar basal-body rod protein FlgC</fullName>
    </recommendedName>
</protein>
<dbReference type="OrthoDB" id="9794148at2"/>
<evidence type="ECO:0000259" key="8">
    <source>
        <dbReference type="Pfam" id="PF06429"/>
    </source>
</evidence>